<keyword evidence="3" id="KW-0472">Membrane</keyword>
<dbReference type="Pfam" id="PF03816">
    <property type="entry name" value="LytR_cpsA_psr"/>
    <property type="match status" value="1"/>
</dbReference>
<feature type="compositionally biased region" description="Gly residues" evidence="2">
    <location>
        <begin position="14"/>
        <end position="24"/>
    </location>
</feature>
<evidence type="ECO:0000313" key="7">
    <source>
        <dbReference type="Proteomes" id="UP000481583"/>
    </source>
</evidence>
<feature type="compositionally biased region" description="Gly residues" evidence="2">
    <location>
        <begin position="68"/>
        <end position="86"/>
    </location>
</feature>
<reference evidence="6 7" key="1">
    <citation type="submission" date="2020-02" db="EMBL/GenBank/DDBJ databases">
        <title>Whole-genome analyses of novel actinobacteria.</title>
        <authorList>
            <person name="Sahin N."/>
        </authorList>
    </citation>
    <scope>NUCLEOTIDE SEQUENCE [LARGE SCALE GENOMIC DNA]</scope>
    <source>
        <strain evidence="6 7">A7024</strain>
    </source>
</reference>
<proteinExistence type="inferred from homology"/>
<dbReference type="PANTHER" id="PTHR33392">
    <property type="entry name" value="POLYISOPRENYL-TEICHOIC ACID--PEPTIDOGLYCAN TEICHOIC ACID TRANSFERASE TAGU"/>
    <property type="match status" value="1"/>
</dbReference>
<comment type="similarity">
    <text evidence="1">Belongs to the LytR/CpsA/Psr (LCP) family.</text>
</comment>
<dbReference type="InterPro" id="IPR004474">
    <property type="entry name" value="LytR_CpsA_psr"/>
</dbReference>
<dbReference type="Gene3D" id="3.40.630.190">
    <property type="entry name" value="LCP protein"/>
    <property type="match status" value="1"/>
</dbReference>
<dbReference type="Proteomes" id="UP000481583">
    <property type="component" value="Unassembled WGS sequence"/>
</dbReference>
<dbReference type="RefSeq" id="WP_165240446.1">
    <property type="nucleotide sequence ID" value="NZ_JAAKZV010000127.1"/>
</dbReference>
<feature type="compositionally biased region" description="Low complexity" evidence="2">
    <location>
        <begin position="87"/>
        <end position="109"/>
    </location>
</feature>
<dbReference type="Pfam" id="PF13399">
    <property type="entry name" value="LytR_C"/>
    <property type="match status" value="1"/>
</dbReference>
<evidence type="ECO:0000256" key="3">
    <source>
        <dbReference type="SAM" id="Phobius"/>
    </source>
</evidence>
<dbReference type="Gene3D" id="3.30.70.2390">
    <property type="match status" value="1"/>
</dbReference>
<protein>
    <submittedName>
        <fullName evidence="6">LCP family protein</fullName>
    </submittedName>
</protein>
<comment type="caution">
    <text evidence="6">The sequence shown here is derived from an EMBL/GenBank/DDBJ whole genome shotgun (WGS) entry which is preliminary data.</text>
</comment>
<feature type="domain" description="Cell envelope-related transcriptional attenuator" evidence="4">
    <location>
        <begin position="270"/>
        <end position="400"/>
    </location>
</feature>
<evidence type="ECO:0000313" key="6">
    <source>
        <dbReference type="EMBL" id="NGN67145.1"/>
    </source>
</evidence>
<feature type="compositionally biased region" description="Pro residues" evidence="2">
    <location>
        <begin position="110"/>
        <end position="120"/>
    </location>
</feature>
<feature type="region of interest" description="Disordered" evidence="2">
    <location>
        <begin position="1"/>
        <end position="160"/>
    </location>
</feature>
<keyword evidence="3" id="KW-0812">Transmembrane</keyword>
<sequence length="573" mass="60684">MEGAPVNDRRRYGDGGPQDGGRGPYGQDPYGQEQQQYGQEQYGYDPYGTNGQDYDPYGEQGYDYQQGPGQGQGHGHGQGQPPGQGYGYDPYGRPYQQQAPQPQHGYAPQAPAPQQAPPAYDPYGPAADTGEQWSTQQMPQVPQQRPAPGPGPGQHQQREYHTEQFSFIEDEPEQAEDVIDWLKFTESRTERREEAKRKGRNRRTMLVVTLVFALIGCTGYLWWADKLPFVSGGTQNAAAAGDKRDVIVVHLRNTKGGGSSTALLVDNATTKKATTVLLPNSVALSTDDGGATTLGKSVEAEGAGATRDGIDRLLGSDTKGTWRLDTPYLELLVESLGGIQVNADTTVPATKKGDQPLVTKGAGQDLNGRAAVAYATYRAKGEPESKQLARFGAVMQGVLKKTPSDTSGAQEIVKTLGQIPDPSLTEGQLAASLAALAENAKSGAYDTKLLPVQRDGTLSAAQTESVVKDVLGGTVKNAEQAAEPRVSVQNATGSKALAEKAKIALVNGGFSYSGASTASAAQPATRITYGDDKQAEAAKEVARTLGLTDRAVKKGKTPASADIAVVLGQDFKG</sequence>
<dbReference type="InterPro" id="IPR027381">
    <property type="entry name" value="LytR/CpsA/Psr_C"/>
</dbReference>
<organism evidence="6 7">
    <name type="scientific">Streptomyces coryli</name>
    <dbReference type="NCBI Taxonomy" id="1128680"/>
    <lineage>
        <taxon>Bacteria</taxon>
        <taxon>Bacillati</taxon>
        <taxon>Actinomycetota</taxon>
        <taxon>Actinomycetes</taxon>
        <taxon>Kitasatosporales</taxon>
        <taxon>Streptomycetaceae</taxon>
        <taxon>Streptomyces</taxon>
    </lineage>
</organism>
<dbReference type="InterPro" id="IPR050922">
    <property type="entry name" value="LytR/CpsA/Psr_CW_biosynth"/>
</dbReference>
<evidence type="ECO:0000256" key="1">
    <source>
        <dbReference type="ARBA" id="ARBA00006068"/>
    </source>
</evidence>
<evidence type="ECO:0000259" key="4">
    <source>
        <dbReference type="Pfam" id="PF03816"/>
    </source>
</evidence>
<evidence type="ECO:0000256" key="2">
    <source>
        <dbReference type="SAM" id="MobiDB-lite"/>
    </source>
</evidence>
<keyword evidence="7" id="KW-1185">Reference proteome</keyword>
<dbReference type="AlphaFoldDB" id="A0A6G4U4I0"/>
<feature type="domain" description="LytR/CpsA/Psr regulator C-terminal" evidence="5">
    <location>
        <begin position="485"/>
        <end position="571"/>
    </location>
</feature>
<feature type="compositionally biased region" description="Low complexity" evidence="2">
    <location>
        <begin position="25"/>
        <end position="67"/>
    </location>
</feature>
<dbReference type="EMBL" id="JAAKZV010000127">
    <property type="protein sequence ID" value="NGN67145.1"/>
    <property type="molecule type" value="Genomic_DNA"/>
</dbReference>
<name>A0A6G4U4I0_9ACTN</name>
<keyword evidence="3" id="KW-1133">Transmembrane helix</keyword>
<evidence type="ECO:0000259" key="5">
    <source>
        <dbReference type="Pfam" id="PF13399"/>
    </source>
</evidence>
<dbReference type="PANTHER" id="PTHR33392:SF6">
    <property type="entry name" value="POLYISOPRENYL-TEICHOIC ACID--PEPTIDOGLYCAN TEICHOIC ACID TRANSFERASE TAGU"/>
    <property type="match status" value="1"/>
</dbReference>
<gene>
    <name evidence="6" type="ORF">G5C51_24960</name>
</gene>
<accession>A0A6G4U4I0</accession>
<feature type="transmembrane region" description="Helical" evidence="3">
    <location>
        <begin position="205"/>
        <end position="223"/>
    </location>
</feature>